<evidence type="ECO:0000259" key="3">
    <source>
        <dbReference type="Pfam" id="PF20072"/>
    </source>
</evidence>
<dbReference type="OrthoDB" id="8005993at2"/>
<evidence type="ECO:0000256" key="2">
    <source>
        <dbReference type="SAM" id="Phobius"/>
    </source>
</evidence>
<evidence type="ECO:0000313" key="5">
    <source>
        <dbReference type="Proteomes" id="UP000295391"/>
    </source>
</evidence>
<sequence length="156" mass="16795">MAFGLIVEGAVAILLVLTIGYCYVLNVRLKRLHADRDALRAMITDLVRATDMANGAIQGLKLTAAETDAQLRSRMQEAEGFSTQMGQQVQDGQDLLFKISQIAKTARDAEAQRGGVTLPPQAAPAPHVPVGERPVPKARNALSQLDKYTRSKGEAA</sequence>
<evidence type="ECO:0000256" key="1">
    <source>
        <dbReference type="SAM" id="MobiDB-lite"/>
    </source>
</evidence>
<dbReference type="AlphaFoldDB" id="A0A4R6VV91"/>
<feature type="domain" description="DUF6468" evidence="3">
    <location>
        <begin position="32"/>
        <end position="107"/>
    </location>
</feature>
<protein>
    <recommendedName>
        <fullName evidence="3">DUF6468 domain-containing protein</fullName>
    </recommendedName>
</protein>
<proteinExistence type="predicted"/>
<dbReference type="RefSeq" id="WP_133571348.1">
    <property type="nucleotide sequence ID" value="NZ_SNYR01000001.1"/>
</dbReference>
<organism evidence="4 5">
    <name type="scientific">Maritalea mobilis</name>
    <dbReference type="NCBI Taxonomy" id="483324"/>
    <lineage>
        <taxon>Bacteria</taxon>
        <taxon>Pseudomonadati</taxon>
        <taxon>Pseudomonadota</taxon>
        <taxon>Alphaproteobacteria</taxon>
        <taxon>Hyphomicrobiales</taxon>
        <taxon>Devosiaceae</taxon>
        <taxon>Maritalea</taxon>
    </lineage>
</organism>
<evidence type="ECO:0000313" key="4">
    <source>
        <dbReference type="EMBL" id="TDQ66666.1"/>
    </source>
</evidence>
<reference evidence="4 5" key="1">
    <citation type="submission" date="2019-03" db="EMBL/GenBank/DDBJ databases">
        <title>Genomic Encyclopedia of Type Strains, Phase III (KMG-III): the genomes of soil and plant-associated and newly described type strains.</title>
        <authorList>
            <person name="Whitman W."/>
        </authorList>
    </citation>
    <scope>NUCLEOTIDE SEQUENCE [LARGE SCALE GENOMIC DNA]</scope>
    <source>
        <strain evidence="4 5">CGMCC 1.7002</strain>
    </source>
</reference>
<gene>
    <name evidence="4" type="ORF">ATL17_0669</name>
</gene>
<feature type="transmembrane region" description="Helical" evidence="2">
    <location>
        <begin position="6"/>
        <end position="26"/>
    </location>
</feature>
<keyword evidence="2" id="KW-0472">Membrane</keyword>
<dbReference type="EMBL" id="SNYR01000001">
    <property type="protein sequence ID" value="TDQ66666.1"/>
    <property type="molecule type" value="Genomic_DNA"/>
</dbReference>
<accession>A0A4R6VV91</accession>
<comment type="caution">
    <text evidence="4">The sequence shown here is derived from an EMBL/GenBank/DDBJ whole genome shotgun (WGS) entry which is preliminary data.</text>
</comment>
<name>A0A4R6VV91_9HYPH</name>
<keyword evidence="2" id="KW-1133">Transmembrane helix</keyword>
<feature type="region of interest" description="Disordered" evidence="1">
    <location>
        <begin position="108"/>
        <end position="156"/>
    </location>
</feature>
<feature type="compositionally biased region" description="Basic and acidic residues" evidence="1">
    <location>
        <begin position="147"/>
        <end position="156"/>
    </location>
</feature>
<dbReference type="Proteomes" id="UP000295391">
    <property type="component" value="Unassembled WGS sequence"/>
</dbReference>
<dbReference type="Pfam" id="PF20072">
    <property type="entry name" value="DUF6468"/>
    <property type="match status" value="1"/>
</dbReference>
<keyword evidence="5" id="KW-1185">Reference proteome</keyword>
<dbReference type="InterPro" id="IPR045531">
    <property type="entry name" value="DUF6468"/>
</dbReference>
<keyword evidence="2" id="KW-0812">Transmembrane</keyword>